<name>A0A1S1YT43_FLAPC</name>
<organism evidence="2 3">
    <name type="scientific">Flammeovirga pacifica</name>
    <dbReference type="NCBI Taxonomy" id="915059"/>
    <lineage>
        <taxon>Bacteria</taxon>
        <taxon>Pseudomonadati</taxon>
        <taxon>Bacteroidota</taxon>
        <taxon>Cytophagia</taxon>
        <taxon>Cytophagales</taxon>
        <taxon>Flammeovirgaceae</taxon>
        <taxon>Flammeovirga</taxon>
    </lineage>
</organism>
<dbReference type="EMBL" id="JRYR02000002">
    <property type="protein sequence ID" value="OHX64204.1"/>
    <property type="molecule type" value="Genomic_DNA"/>
</dbReference>
<feature type="coiled-coil region" evidence="1">
    <location>
        <begin position="145"/>
        <end position="172"/>
    </location>
</feature>
<protein>
    <recommendedName>
        <fullName evidence="4">DUF4384 domain-containing protein</fullName>
    </recommendedName>
</protein>
<comment type="caution">
    <text evidence="2">The sequence shown here is derived from an EMBL/GenBank/DDBJ whole genome shotgun (WGS) entry which is preliminary data.</text>
</comment>
<gene>
    <name evidence="2" type="ORF">NH26_21610</name>
</gene>
<dbReference type="OrthoDB" id="6395784at2"/>
<sequence length="513" mass="57815">MFAISKYSLLILLLLSTLPLTSSIVIYKGEPNWIKAENRLVEFNDDNYLKGFQVALNVAPDKKSDRLQQLQQEVKNNLAESVSVKIESSSKLDIANASGASYENFKQNSTSFSNVNLSGVTQLNYYDEKKQTLYCFAYVKIDELLSSNRQRIQEANKKISALKDQIENYVSSENIIAAKKSIRKVIPVFREVEELYSVSIILGDKVDLNYDEFLKNQTQIEQLTIELSNNQIASINDLATDISATINDQIEISKQTLTIDNFTFEDTKMGSKFSRKLNQLLLSKFSTSSKFKILTGADTQTKYTLEGTVWEEDHTLRVVSILRNKSNGAIEGGSESIIAKDNLNTTTYKPDNLEQAKLVQELMSTDQKLSSGLSLDVITNKGNKSPIYEGGEIMTLYVKVNRPCKVRFIYHMADGTKVLLLDNFSIHPDEVNQMVKVSQQFECYPPFGVETLQVFAKTGVNFNPLNTTEDQGYYFINDDIQTINSNNRSTSNLDDSEVAFSEKRVVITTLPSN</sequence>
<dbReference type="AlphaFoldDB" id="A0A1S1YT43"/>
<proteinExistence type="predicted"/>
<dbReference type="RefSeq" id="WP_044221005.1">
    <property type="nucleotide sequence ID" value="NZ_JRYR02000002.1"/>
</dbReference>
<evidence type="ECO:0000313" key="3">
    <source>
        <dbReference type="Proteomes" id="UP000179797"/>
    </source>
</evidence>
<dbReference type="Proteomes" id="UP000179797">
    <property type="component" value="Unassembled WGS sequence"/>
</dbReference>
<accession>A0A1S1YT43</accession>
<reference evidence="2 3" key="1">
    <citation type="journal article" date="2012" name="Int. J. Syst. Evol. Microbiol.">
        <title>Flammeovirga pacifica sp. nov., isolated from deep-sea sediment.</title>
        <authorList>
            <person name="Xu H."/>
            <person name="Fu Y."/>
            <person name="Yang N."/>
            <person name="Ding Z."/>
            <person name="Lai Q."/>
            <person name="Zeng R."/>
        </authorList>
    </citation>
    <scope>NUCLEOTIDE SEQUENCE [LARGE SCALE GENOMIC DNA]</scope>
    <source>
        <strain evidence="3">DSM 24597 / LMG 26175 / WPAGA1</strain>
    </source>
</reference>
<evidence type="ECO:0000313" key="2">
    <source>
        <dbReference type="EMBL" id="OHX64204.1"/>
    </source>
</evidence>
<evidence type="ECO:0008006" key="4">
    <source>
        <dbReference type="Google" id="ProtNLM"/>
    </source>
</evidence>
<keyword evidence="3" id="KW-1185">Reference proteome</keyword>
<evidence type="ECO:0000256" key="1">
    <source>
        <dbReference type="SAM" id="Coils"/>
    </source>
</evidence>
<dbReference type="STRING" id="915059.NH26_21610"/>
<keyword evidence="1" id="KW-0175">Coiled coil</keyword>